<evidence type="ECO:0008006" key="3">
    <source>
        <dbReference type="Google" id="ProtNLM"/>
    </source>
</evidence>
<accession>A0ABD1ZA23</accession>
<dbReference type="Proteomes" id="UP001605036">
    <property type="component" value="Unassembled WGS sequence"/>
</dbReference>
<protein>
    <recommendedName>
        <fullName evidence="3">Gag protein</fullName>
    </recommendedName>
</protein>
<dbReference type="PANTHER" id="PTHR47481">
    <property type="match status" value="1"/>
</dbReference>
<comment type="caution">
    <text evidence="1">The sequence shown here is derived from an EMBL/GenBank/DDBJ whole genome shotgun (WGS) entry which is preliminary data.</text>
</comment>
<keyword evidence="2" id="KW-1185">Reference proteome</keyword>
<evidence type="ECO:0000313" key="1">
    <source>
        <dbReference type="EMBL" id="KAL2644636.1"/>
    </source>
</evidence>
<dbReference type="PANTHER" id="PTHR47481:SF31">
    <property type="entry name" value="OS01G0873500 PROTEIN"/>
    <property type="match status" value="1"/>
</dbReference>
<dbReference type="AlphaFoldDB" id="A0ABD1ZA23"/>
<sequence length="203" mass="22611">MVPTLEHIQDCDSPKKAWDALANLFRLGIEARKLQLLQQFNSVKKGSMCINDFVNQIKSLADQLASMKVVVDPIVLIGTILQDLPSEYKQFVTSIAKREPLPTFDQLILMMLGEEVRLQGASSSSQQQEQIYYAGFGGSRGRVVAEQATMLVVNVNPKVVANSNSRCINNLNCNINNLNSNSSRETCDMNAKCMARNPEFINR</sequence>
<dbReference type="EMBL" id="JBHFFA010000002">
    <property type="protein sequence ID" value="KAL2644636.1"/>
    <property type="molecule type" value="Genomic_DNA"/>
</dbReference>
<gene>
    <name evidence="1" type="ORF">R1flu_012223</name>
</gene>
<reference evidence="1 2" key="1">
    <citation type="submission" date="2024-09" db="EMBL/GenBank/DDBJ databases">
        <title>Chromosome-scale assembly of Riccia fluitans.</title>
        <authorList>
            <person name="Paukszto L."/>
            <person name="Sawicki J."/>
            <person name="Karawczyk K."/>
            <person name="Piernik-Szablinska J."/>
            <person name="Szczecinska M."/>
            <person name="Mazdziarz M."/>
        </authorList>
    </citation>
    <scope>NUCLEOTIDE SEQUENCE [LARGE SCALE GENOMIC DNA]</scope>
    <source>
        <strain evidence="1">Rf_01</strain>
        <tissue evidence="1">Aerial parts of the thallus</tissue>
    </source>
</reference>
<proteinExistence type="predicted"/>
<organism evidence="1 2">
    <name type="scientific">Riccia fluitans</name>
    <dbReference type="NCBI Taxonomy" id="41844"/>
    <lineage>
        <taxon>Eukaryota</taxon>
        <taxon>Viridiplantae</taxon>
        <taxon>Streptophyta</taxon>
        <taxon>Embryophyta</taxon>
        <taxon>Marchantiophyta</taxon>
        <taxon>Marchantiopsida</taxon>
        <taxon>Marchantiidae</taxon>
        <taxon>Marchantiales</taxon>
        <taxon>Ricciaceae</taxon>
        <taxon>Riccia</taxon>
    </lineage>
</organism>
<dbReference type="Pfam" id="PF14223">
    <property type="entry name" value="Retrotran_gag_2"/>
    <property type="match status" value="1"/>
</dbReference>
<evidence type="ECO:0000313" key="2">
    <source>
        <dbReference type="Proteomes" id="UP001605036"/>
    </source>
</evidence>
<name>A0ABD1ZA23_9MARC</name>